<dbReference type="SUPFAM" id="SSF46955">
    <property type="entry name" value="Putative DNA-binding domain"/>
    <property type="match status" value="1"/>
</dbReference>
<dbReference type="Pfam" id="PF12728">
    <property type="entry name" value="HTH_17"/>
    <property type="match status" value="1"/>
</dbReference>
<reference evidence="2 3" key="1">
    <citation type="submission" date="2012-01" db="EMBL/GenBank/DDBJ databases">
        <title>Improved High-Quality Draft sequence of Metallosphaera yellowstonensis MK1.</title>
        <authorList>
            <consortium name="US DOE Joint Genome Institute"/>
            <person name="Lucas S."/>
            <person name="Han J."/>
            <person name="Cheng J.-F."/>
            <person name="Goodwin L."/>
            <person name="Pitluck S."/>
            <person name="Peters L."/>
            <person name="Teshima H."/>
            <person name="Detter J.C."/>
            <person name="Han C."/>
            <person name="Tapia R."/>
            <person name="Land M."/>
            <person name="Hauser L."/>
            <person name="Kyrpides N."/>
            <person name="Kozubal M."/>
            <person name="Macur R.E."/>
            <person name="Jay Z."/>
            <person name="Inskeep W."/>
            <person name="Woyke T."/>
        </authorList>
    </citation>
    <scope>NUCLEOTIDE SEQUENCE [LARGE SCALE GENOMIC DNA]</scope>
    <source>
        <strain evidence="2 3">MK1</strain>
    </source>
</reference>
<gene>
    <name evidence="2" type="ORF">MetMK1DRAFT_00003910</name>
</gene>
<organism evidence="2 3">
    <name type="scientific">Metallosphaera yellowstonensis MK1</name>
    <dbReference type="NCBI Taxonomy" id="671065"/>
    <lineage>
        <taxon>Archaea</taxon>
        <taxon>Thermoproteota</taxon>
        <taxon>Thermoprotei</taxon>
        <taxon>Sulfolobales</taxon>
        <taxon>Sulfolobaceae</taxon>
        <taxon>Metallosphaera</taxon>
    </lineage>
</organism>
<dbReference type="eggNOG" id="arCOG03164">
    <property type="taxonomic scope" value="Archaea"/>
</dbReference>
<sequence length="157" mass="18628">MMLRPKEVRQRLGISYVTLREYVKKGYIKPVVQTGKWRFREDVERLMGIVKRRKVILYARVSIRRKDDLVNQVKHLEENVEEYESNNRRRIWVEREEEGGTHQISLENRAIFKGQQLWDFSLGVALRSRQNLITAVRESPTTAGKGFLKLLIESEDQ</sequence>
<proteinExistence type="predicted"/>
<evidence type="ECO:0000313" key="3">
    <source>
        <dbReference type="Proteomes" id="UP000003980"/>
    </source>
</evidence>
<dbReference type="InterPro" id="IPR009061">
    <property type="entry name" value="DNA-bd_dom_put_sf"/>
</dbReference>
<feature type="domain" description="Helix-turn-helix" evidence="1">
    <location>
        <begin position="2"/>
        <end position="42"/>
    </location>
</feature>
<accession>H2C4U7</accession>
<dbReference type="InterPro" id="IPR041657">
    <property type="entry name" value="HTH_17"/>
</dbReference>
<dbReference type="Proteomes" id="UP000003980">
    <property type="component" value="Unassembled WGS sequence"/>
</dbReference>
<dbReference type="EMBL" id="JH597761">
    <property type="protein sequence ID" value="EHP69889.1"/>
    <property type="molecule type" value="Genomic_DNA"/>
</dbReference>
<protein>
    <recommendedName>
        <fullName evidence="1">Helix-turn-helix domain-containing protein</fullName>
    </recommendedName>
</protein>
<dbReference type="HOGENOM" id="CLU_1674027_0_0_2"/>
<keyword evidence="3" id="KW-1185">Reference proteome</keyword>
<evidence type="ECO:0000259" key="1">
    <source>
        <dbReference type="Pfam" id="PF12728"/>
    </source>
</evidence>
<name>H2C4U7_9CREN</name>
<dbReference type="AlphaFoldDB" id="H2C4U7"/>
<evidence type="ECO:0000313" key="2">
    <source>
        <dbReference type="EMBL" id="EHP69889.1"/>
    </source>
</evidence>